<name>A0A822YXE3_NELNU</name>
<evidence type="ECO:0000313" key="2">
    <source>
        <dbReference type="Proteomes" id="UP000607653"/>
    </source>
</evidence>
<keyword evidence="2" id="KW-1185">Reference proteome</keyword>
<evidence type="ECO:0000313" key="1">
    <source>
        <dbReference type="EMBL" id="DAD36843.1"/>
    </source>
</evidence>
<organism evidence="1 2">
    <name type="scientific">Nelumbo nucifera</name>
    <name type="common">Sacred lotus</name>
    <dbReference type="NCBI Taxonomy" id="4432"/>
    <lineage>
        <taxon>Eukaryota</taxon>
        <taxon>Viridiplantae</taxon>
        <taxon>Streptophyta</taxon>
        <taxon>Embryophyta</taxon>
        <taxon>Tracheophyta</taxon>
        <taxon>Spermatophyta</taxon>
        <taxon>Magnoliopsida</taxon>
        <taxon>Proteales</taxon>
        <taxon>Nelumbonaceae</taxon>
        <taxon>Nelumbo</taxon>
    </lineage>
</organism>
<dbReference type="EMBL" id="DUZY01000004">
    <property type="protein sequence ID" value="DAD36843.1"/>
    <property type="molecule type" value="Genomic_DNA"/>
</dbReference>
<dbReference type="Proteomes" id="UP000607653">
    <property type="component" value="Unassembled WGS sequence"/>
</dbReference>
<comment type="caution">
    <text evidence="1">The sequence shown here is derived from an EMBL/GenBank/DDBJ whole genome shotgun (WGS) entry which is preliminary data.</text>
</comment>
<gene>
    <name evidence="1" type="ORF">HUJ06_007484</name>
</gene>
<accession>A0A822YXE3</accession>
<sequence length="84" mass="9906">MSIVIFSMVPRFSIMSNKSAKGKEKDTYVFVSYLKPYLKIPISFSFHLFRSQLHTHKVQNQKLIHFQNLSIPSSHIKFQSQNKF</sequence>
<reference evidence="1 2" key="1">
    <citation type="journal article" date="2020" name="Mol. Biol. Evol.">
        <title>Distinct Expression and Methylation Patterns for Genes with Different Fates following a Single Whole-Genome Duplication in Flowering Plants.</title>
        <authorList>
            <person name="Shi T."/>
            <person name="Rahmani R.S."/>
            <person name="Gugger P.F."/>
            <person name="Wang M."/>
            <person name="Li H."/>
            <person name="Zhang Y."/>
            <person name="Li Z."/>
            <person name="Wang Q."/>
            <person name="Van de Peer Y."/>
            <person name="Marchal K."/>
            <person name="Chen J."/>
        </authorList>
    </citation>
    <scope>NUCLEOTIDE SEQUENCE [LARGE SCALE GENOMIC DNA]</scope>
    <source>
        <tissue evidence="1">Leaf</tissue>
    </source>
</reference>
<protein>
    <submittedName>
        <fullName evidence="1">Uncharacterized protein</fullName>
    </submittedName>
</protein>
<proteinExistence type="predicted"/>
<dbReference type="AlphaFoldDB" id="A0A822YXE3"/>